<keyword evidence="2 6" id="KW-0929">Antimicrobial</keyword>
<keyword evidence="5 6" id="KW-0326">Glycosidase</keyword>
<dbReference type="GO" id="GO:0016998">
    <property type="term" value="P:cell wall macromolecule catabolic process"/>
    <property type="evidence" value="ECO:0007669"/>
    <property type="project" value="InterPro"/>
</dbReference>
<comment type="caution">
    <text evidence="7">The sequence shown here is derived from an EMBL/GenBank/DDBJ whole genome shotgun (WGS) entry which is preliminary data.</text>
</comment>
<reference evidence="7 8" key="1">
    <citation type="submission" date="2018-05" db="EMBL/GenBank/DDBJ databases">
        <title>Zavarzinia sp. HR-AS.</title>
        <authorList>
            <person name="Lee Y."/>
            <person name="Jeon C.O."/>
        </authorList>
    </citation>
    <scope>NUCLEOTIDE SEQUENCE [LARGE SCALE GENOMIC DNA]</scope>
    <source>
        <strain evidence="7 8">HR-AS</strain>
    </source>
</reference>
<dbReference type="GO" id="GO:0009253">
    <property type="term" value="P:peptidoglycan catabolic process"/>
    <property type="evidence" value="ECO:0007669"/>
    <property type="project" value="InterPro"/>
</dbReference>
<dbReference type="HAMAP" id="MF_04136">
    <property type="entry name" value="SAR_ENDOLYSIN"/>
    <property type="match status" value="1"/>
</dbReference>
<proteinExistence type="inferred from homology"/>
<dbReference type="Gene3D" id="1.10.530.40">
    <property type="match status" value="1"/>
</dbReference>
<dbReference type="PANTHER" id="PTHR38107:SF3">
    <property type="entry name" value="LYSOZYME RRRD-RELATED"/>
    <property type="match status" value="1"/>
</dbReference>
<evidence type="ECO:0000256" key="3">
    <source>
        <dbReference type="ARBA" id="ARBA00022638"/>
    </source>
</evidence>
<evidence type="ECO:0000256" key="6">
    <source>
        <dbReference type="RuleBase" id="RU003788"/>
    </source>
</evidence>
<dbReference type="InterPro" id="IPR023347">
    <property type="entry name" value="Lysozyme_dom_sf"/>
</dbReference>
<name>A0A317ECZ6_9PROT</name>
<dbReference type="OrthoDB" id="5327667at2"/>
<dbReference type="AlphaFoldDB" id="A0A317ECZ6"/>
<dbReference type="PANTHER" id="PTHR38107">
    <property type="match status" value="1"/>
</dbReference>
<dbReference type="InterPro" id="IPR023346">
    <property type="entry name" value="Lysozyme-like_dom_sf"/>
</dbReference>
<organism evidence="7 8">
    <name type="scientific">Zavarzinia aquatilis</name>
    <dbReference type="NCBI Taxonomy" id="2211142"/>
    <lineage>
        <taxon>Bacteria</taxon>
        <taxon>Pseudomonadati</taxon>
        <taxon>Pseudomonadota</taxon>
        <taxon>Alphaproteobacteria</taxon>
        <taxon>Rhodospirillales</taxon>
        <taxon>Zavarziniaceae</taxon>
        <taxon>Zavarzinia</taxon>
    </lineage>
</organism>
<dbReference type="GO" id="GO:0003796">
    <property type="term" value="F:lysozyme activity"/>
    <property type="evidence" value="ECO:0007669"/>
    <property type="project" value="UniProtKB-EC"/>
</dbReference>
<dbReference type="SUPFAM" id="SSF53955">
    <property type="entry name" value="Lysozyme-like"/>
    <property type="match status" value="1"/>
</dbReference>
<keyword evidence="8" id="KW-1185">Reference proteome</keyword>
<dbReference type="Pfam" id="PF00959">
    <property type="entry name" value="Phage_lysozyme"/>
    <property type="match status" value="1"/>
</dbReference>
<protein>
    <recommendedName>
        <fullName evidence="6">Lysozyme</fullName>
        <ecNumber evidence="6">3.2.1.17</ecNumber>
    </recommendedName>
</protein>
<evidence type="ECO:0000256" key="4">
    <source>
        <dbReference type="ARBA" id="ARBA00022801"/>
    </source>
</evidence>
<dbReference type="CDD" id="cd16900">
    <property type="entry name" value="endolysin_R21-like"/>
    <property type="match status" value="1"/>
</dbReference>
<dbReference type="EMBL" id="QGLE01000003">
    <property type="protein sequence ID" value="PWR24591.1"/>
    <property type="molecule type" value="Genomic_DNA"/>
</dbReference>
<dbReference type="Proteomes" id="UP000245461">
    <property type="component" value="Unassembled WGS sequence"/>
</dbReference>
<evidence type="ECO:0000256" key="1">
    <source>
        <dbReference type="ARBA" id="ARBA00000632"/>
    </source>
</evidence>
<evidence type="ECO:0000256" key="5">
    <source>
        <dbReference type="ARBA" id="ARBA00023295"/>
    </source>
</evidence>
<comment type="catalytic activity">
    <reaction evidence="1 6">
        <text>Hydrolysis of (1-&gt;4)-beta-linkages between N-acetylmuramic acid and N-acetyl-D-glucosamine residues in a peptidoglycan and between N-acetyl-D-glucosamine residues in chitodextrins.</text>
        <dbReference type="EC" id="3.2.1.17"/>
    </reaction>
</comment>
<dbReference type="InterPro" id="IPR034690">
    <property type="entry name" value="Endolysin_T4_type"/>
</dbReference>
<keyword evidence="4 6" id="KW-0378">Hydrolase</keyword>
<evidence type="ECO:0000256" key="2">
    <source>
        <dbReference type="ARBA" id="ARBA00022529"/>
    </source>
</evidence>
<dbReference type="HAMAP" id="MF_04110">
    <property type="entry name" value="ENDOLYSIN_T4"/>
    <property type="match status" value="1"/>
</dbReference>
<evidence type="ECO:0000313" key="8">
    <source>
        <dbReference type="Proteomes" id="UP000245461"/>
    </source>
</evidence>
<dbReference type="InterPro" id="IPR043688">
    <property type="entry name" value="SAR_endolysin-like"/>
</dbReference>
<comment type="similarity">
    <text evidence="6">Belongs to the glycosyl hydrolase 24 family.</text>
</comment>
<dbReference type="GO" id="GO:0031640">
    <property type="term" value="P:killing of cells of another organism"/>
    <property type="evidence" value="ECO:0007669"/>
    <property type="project" value="UniProtKB-KW"/>
</dbReference>
<keyword evidence="3 6" id="KW-0081">Bacteriolytic enzyme</keyword>
<dbReference type="InterPro" id="IPR051018">
    <property type="entry name" value="Bacteriophage_GH24"/>
</dbReference>
<dbReference type="EC" id="3.2.1.17" evidence="6"/>
<gene>
    <name evidence="7" type="ORF">DKG74_07235</name>
</gene>
<accession>A0A317ECZ6</accession>
<dbReference type="GO" id="GO:0042742">
    <property type="term" value="P:defense response to bacterium"/>
    <property type="evidence" value="ECO:0007669"/>
    <property type="project" value="UniProtKB-KW"/>
</dbReference>
<dbReference type="InterPro" id="IPR002196">
    <property type="entry name" value="Glyco_hydro_24"/>
</dbReference>
<evidence type="ECO:0000313" key="7">
    <source>
        <dbReference type="EMBL" id="PWR24591.1"/>
    </source>
</evidence>
<sequence>MMTRKNKALAGVTGAAAAAILFAIVPQFEGTILRGYLDPVGIPTKCMGDTTDVEVGRHYTEAECRASLEDELIAHAEPVLACVPQLAGRTYQLAASVSFAYNIGSGAFCGSTAARRFRAGDWWGGCKAFNESDSGRPQWVTARGRVLPGLVKRRAAERALCETGLAP</sequence>